<accession>A0A316U4A7</accession>
<evidence type="ECO:0008006" key="4">
    <source>
        <dbReference type="Google" id="ProtNLM"/>
    </source>
</evidence>
<dbReference type="RefSeq" id="XP_025346461.1">
    <property type="nucleotide sequence ID" value="XM_025493885.1"/>
</dbReference>
<dbReference type="AlphaFoldDB" id="A0A316U4A7"/>
<organism evidence="2 3">
    <name type="scientific">Pseudomicrostroma glucosiphilum</name>
    <dbReference type="NCBI Taxonomy" id="1684307"/>
    <lineage>
        <taxon>Eukaryota</taxon>
        <taxon>Fungi</taxon>
        <taxon>Dikarya</taxon>
        <taxon>Basidiomycota</taxon>
        <taxon>Ustilaginomycotina</taxon>
        <taxon>Exobasidiomycetes</taxon>
        <taxon>Microstromatales</taxon>
        <taxon>Microstromatales incertae sedis</taxon>
        <taxon>Pseudomicrostroma</taxon>
    </lineage>
</organism>
<evidence type="ECO:0000313" key="3">
    <source>
        <dbReference type="Proteomes" id="UP000245942"/>
    </source>
</evidence>
<dbReference type="EMBL" id="KZ819332">
    <property type="protein sequence ID" value="PWN19301.1"/>
    <property type="molecule type" value="Genomic_DNA"/>
</dbReference>
<dbReference type="GeneID" id="37015619"/>
<evidence type="ECO:0000256" key="1">
    <source>
        <dbReference type="SAM" id="SignalP"/>
    </source>
</evidence>
<feature type="chain" id="PRO_5016281176" description="Apple domain-containing protein" evidence="1">
    <location>
        <begin position="22"/>
        <end position="321"/>
    </location>
</feature>
<dbReference type="PROSITE" id="PS51257">
    <property type="entry name" value="PROKAR_LIPOPROTEIN"/>
    <property type="match status" value="1"/>
</dbReference>
<keyword evidence="3" id="KW-1185">Reference proteome</keyword>
<protein>
    <recommendedName>
        <fullName evidence="4">Apple domain-containing protein</fullName>
    </recommendedName>
</protein>
<evidence type="ECO:0000313" key="2">
    <source>
        <dbReference type="EMBL" id="PWN19301.1"/>
    </source>
</evidence>
<proteinExistence type="predicted"/>
<gene>
    <name evidence="2" type="ORF">BCV69DRAFT_294861</name>
</gene>
<feature type="signal peptide" evidence="1">
    <location>
        <begin position="1"/>
        <end position="21"/>
    </location>
</feature>
<dbReference type="Proteomes" id="UP000245942">
    <property type="component" value="Unassembled WGS sequence"/>
</dbReference>
<keyword evidence="1" id="KW-0732">Signal</keyword>
<dbReference type="OrthoDB" id="271448at2759"/>
<dbReference type="STRING" id="1684307.A0A316U4A7"/>
<sequence length="321" mass="33855">MKFSIAAFGIAISVLACGAHAADTSANDLLLLAVASTNQTMGPSAWEWPNQEPAKAEIASNTSASTIDIATVQSEVSSSKRSSISRQTYNLGNIVAKRTDYTVLTDGSDPLYSNAALQATSYLTYKVISNTTTYAVAKAACLAYCDSVKKCVTANMYNEIGNPLLDHVFSEKSNRKCALYGDVPSLSQMTNKGGQQLYGNNSPANYIENSAVFFTSTVSGPATPAGYSATFGPLTTAVSLDAPGYLKKTFLTQNDPATCASLCTSYTSNTCVFFDVFTAMMGDTVATYVCVLYSAKKTASDATMASISSMSVAASRGYTRN</sequence>
<reference evidence="2 3" key="1">
    <citation type="journal article" date="2018" name="Mol. Biol. Evol.">
        <title>Broad Genomic Sampling Reveals a Smut Pathogenic Ancestry of the Fungal Clade Ustilaginomycotina.</title>
        <authorList>
            <person name="Kijpornyongpan T."/>
            <person name="Mondo S.J."/>
            <person name="Barry K."/>
            <person name="Sandor L."/>
            <person name="Lee J."/>
            <person name="Lipzen A."/>
            <person name="Pangilinan J."/>
            <person name="LaButti K."/>
            <person name="Hainaut M."/>
            <person name="Henrissat B."/>
            <person name="Grigoriev I.V."/>
            <person name="Spatafora J.W."/>
            <person name="Aime M.C."/>
        </authorList>
    </citation>
    <scope>NUCLEOTIDE SEQUENCE [LARGE SCALE GENOMIC DNA]</scope>
    <source>
        <strain evidence="2 3">MCA 4718</strain>
    </source>
</reference>
<name>A0A316U4A7_9BASI</name>